<dbReference type="RefSeq" id="WP_379931858.1">
    <property type="nucleotide sequence ID" value="NZ_JBHTHY010000003.1"/>
</dbReference>
<comment type="caution">
    <text evidence="2">The sequence shown here is derived from an EMBL/GenBank/DDBJ whole genome shotgun (WGS) entry which is preliminary data.</text>
</comment>
<evidence type="ECO:0000313" key="3">
    <source>
        <dbReference type="Proteomes" id="UP001597012"/>
    </source>
</evidence>
<name>A0ABW3AZ64_9FLAO</name>
<proteinExistence type="predicted"/>
<keyword evidence="1" id="KW-0812">Transmembrane</keyword>
<gene>
    <name evidence="2" type="ORF">ACFQZJ_01810</name>
</gene>
<feature type="transmembrane region" description="Helical" evidence="1">
    <location>
        <begin position="106"/>
        <end position="128"/>
    </location>
</feature>
<keyword evidence="3" id="KW-1185">Reference proteome</keyword>
<evidence type="ECO:0000256" key="1">
    <source>
        <dbReference type="SAM" id="Phobius"/>
    </source>
</evidence>
<dbReference type="Proteomes" id="UP001597012">
    <property type="component" value="Unassembled WGS sequence"/>
</dbReference>
<feature type="transmembrane region" description="Helical" evidence="1">
    <location>
        <begin position="69"/>
        <end position="86"/>
    </location>
</feature>
<feature type="transmembrane region" description="Helical" evidence="1">
    <location>
        <begin position="149"/>
        <end position="173"/>
    </location>
</feature>
<dbReference type="EMBL" id="JBHTHY010000003">
    <property type="protein sequence ID" value="MFD0796180.1"/>
    <property type="molecule type" value="Genomic_DNA"/>
</dbReference>
<organism evidence="2 3">
    <name type="scientific">Maribacter chungangensis</name>
    <dbReference type="NCBI Taxonomy" id="1069117"/>
    <lineage>
        <taxon>Bacteria</taxon>
        <taxon>Pseudomonadati</taxon>
        <taxon>Bacteroidota</taxon>
        <taxon>Flavobacteriia</taxon>
        <taxon>Flavobacteriales</taxon>
        <taxon>Flavobacteriaceae</taxon>
        <taxon>Maribacter</taxon>
    </lineage>
</organism>
<evidence type="ECO:0000313" key="2">
    <source>
        <dbReference type="EMBL" id="MFD0796180.1"/>
    </source>
</evidence>
<protein>
    <submittedName>
        <fullName evidence="2">Uncharacterized protein</fullName>
    </submittedName>
</protein>
<keyword evidence="1" id="KW-1133">Transmembrane helix</keyword>
<feature type="transmembrane region" description="Helical" evidence="1">
    <location>
        <begin position="43"/>
        <end position="62"/>
    </location>
</feature>
<keyword evidence="1" id="KW-0472">Membrane</keyword>
<reference evidence="3" key="1">
    <citation type="journal article" date="2019" name="Int. J. Syst. Evol. Microbiol.">
        <title>The Global Catalogue of Microorganisms (GCM) 10K type strain sequencing project: providing services to taxonomists for standard genome sequencing and annotation.</title>
        <authorList>
            <consortium name="The Broad Institute Genomics Platform"/>
            <consortium name="The Broad Institute Genome Sequencing Center for Infectious Disease"/>
            <person name="Wu L."/>
            <person name="Ma J."/>
        </authorList>
    </citation>
    <scope>NUCLEOTIDE SEQUENCE [LARGE SCALE GENOMIC DNA]</scope>
    <source>
        <strain evidence="3">CCUG 61948</strain>
    </source>
</reference>
<sequence>MEILLILASVCLVLFMVLATYDGFYLHIFKYSLFNHEESTFEHITHTIRAVLFPMIVWSLFVNETGATLFLFGIGLVVLDLVVLGIDAYSETESRKFMGGLPKWEYIIHLFSNSLHFAAIVLVLAIKIDVVEGSLLFVNAIPLSLAKEVFMFVSLNLVPGAIVLALLHGALLLHKPKSLWNTYRSKISCC</sequence>
<accession>A0ABW3AZ64</accession>